<dbReference type="OrthoDB" id="10266451at2759"/>
<name>A0A6L2Q8C2_COPFO</name>
<reference evidence="4" key="1">
    <citation type="submission" date="2020-01" db="EMBL/GenBank/DDBJ databases">
        <title>Draft genome sequence of the Termite Coptotermes fromosanus.</title>
        <authorList>
            <person name="Itakura S."/>
            <person name="Yosikawa Y."/>
            <person name="Umezawa K."/>
        </authorList>
    </citation>
    <scope>NUCLEOTIDE SEQUENCE [LARGE SCALE GENOMIC DNA]</scope>
</reference>
<dbReference type="Pfam" id="PF03097">
    <property type="entry name" value="BRO1"/>
    <property type="match status" value="1"/>
</dbReference>
<dbReference type="InterPro" id="IPR038499">
    <property type="entry name" value="BRO1_sf"/>
</dbReference>
<organism evidence="3 4">
    <name type="scientific">Coptotermes formosanus</name>
    <name type="common">Formosan subterranean termite</name>
    <dbReference type="NCBI Taxonomy" id="36987"/>
    <lineage>
        <taxon>Eukaryota</taxon>
        <taxon>Metazoa</taxon>
        <taxon>Ecdysozoa</taxon>
        <taxon>Arthropoda</taxon>
        <taxon>Hexapoda</taxon>
        <taxon>Insecta</taxon>
        <taxon>Pterygota</taxon>
        <taxon>Neoptera</taxon>
        <taxon>Polyneoptera</taxon>
        <taxon>Dictyoptera</taxon>
        <taxon>Blattodea</taxon>
        <taxon>Blattoidea</taxon>
        <taxon>Termitoidae</taxon>
        <taxon>Rhinotermitidae</taxon>
        <taxon>Coptotermes</taxon>
    </lineage>
</organism>
<dbReference type="AlphaFoldDB" id="A0A6L2Q8C2"/>
<sequence length="277" mass="30836">MAHWFHRNVLKATTQVNFEIGMVTADPDASKICSDLKACRLRLLELLPDPSYTPDAINSVFSMYLSLLHGLLMVPGENTPSKIRHSILFKWTHSLLGNSPQLQQDSMYEVASMSCNVAFWYMKHASAIASKDDITMEEAKEVHASLRKAAGVFKLIERDFSPKLIERQMEAGDLDPRVISAYATQCTAEAQEVTVARAMELKHNPSLISALANETSRLFSDAAKVLEPLGDVASQWTKYLRLKAAVYQAYAYCFCGENLLGLDRCGEAIRALQESQA</sequence>
<dbReference type="SMART" id="SM01041">
    <property type="entry name" value="BRO1"/>
    <property type="match status" value="1"/>
</dbReference>
<dbReference type="InterPro" id="IPR038898">
    <property type="entry name" value="BROX"/>
</dbReference>
<dbReference type="PANTHER" id="PTHR23032">
    <property type="entry name" value="BRO1 DOMAIN-CONTAINING PROTEIN BROX"/>
    <property type="match status" value="1"/>
</dbReference>
<dbReference type="InParanoid" id="A0A6L2Q8C2"/>
<proteinExistence type="inferred from homology"/>
<protein>
    <recommendedName>
        <fullName evidence="2">BRO1 domain-containing protein</fullName>
    </recommendedName>
</protein>
<comment type="caution">
    <text evidence="3">The sequence shown here is derived from an EMBL/GenBank/DDBJ whole genome shotgun (WGS) entry which is preliminary data.</text>
</comment>
<keyword evidence="4" id="KW-1185">Reference proteome</keyword>
<evidence type="ECO:0000256" key="1">
    <source>
        <dbReference type="ARBA" id="ARBA00008901"/>
    </source>
</evidence>
<dbReference type="PROSITE" id="PS51180">
    <property type="entry name" value="BRO1"/>
    <property type="match status" value="1"/>
</dbReference>
<evidence type="ECO:0000313" key="3">
    <source>
        <dbReference type="EMBL" id="GFG39812.1"/>
    </source>
</evidence>
<dbReference type="EMBL" id="BLKM01001242">
    <property type="protein sequence ID" value="GFG39812.1"/>
    <property type="molecule type" value="Genomic_DNA"/>
</dbReference>
<evidence type="ECO:0000259" key="2">
    <source>
        <dbReference type="PROSITE" id="PS51180"/>
    </source>
</evidence>
<feature type="non-terminal residue" evidence="3">
    <location>
        <position position="277"/>
    </location>
</feature>
<feature type="domain" description="BRO1" evidence="2">
    <location>
        <begin position="1"/>
        <end position="277"/>
    </location>
</feature>
<dbReference type="Proteomes" id="UP000502823">
    <property type="component" value="Unassembled WGS sequence"/>
</dbReference>
<comment type="similarity">
    <text evidence="1">Belongs to the BROX family.</text>
</comment>
<accession>A0A6L2Q8C2</accession>
<evidence type="ECO:0000313" key="4">
    <source>
        <dbReference type="Proteomes" id="UP000502823"/>
    </source>
</evidence>
<gene>
    <name evidence="3" type="ORF">Cfor_10587</name>
</gene>
<dbReference type="Gene3D" id="1.25.40.280">
    <property type="entry name" value="alix/aip1 like domains"/>
    <property type="match status" value="1"/>
</dbReference>
<dbReference type="PANTHER" id="PTHR23032:SF13">
    <property type="entry name" value="BRO1 DOMAIN-CONTAINING PROTEIN BROX"/>
    <property type="match status" value="1"/>
</dbReference>
<dbReference type="InterPro" id="IPR004328">
    <property type="entry name" value="BRO1_dom"/>
</dbReference>